<gene>
    <name evidence="2" type="ORF">EQ836_23720</name>
</gene>
<dbReference type="RefSeq" id="WP_143502998.1">
    <property type="nucleotide sequence ID" value="NZ_SCFV01000015.1"/>
</dbReference>
<proteinExistence type="predicted"/>
<dbReference type="Proteomes" id="UP000317327">
    <property type="component" value="Unassembled WGS sequence"/>
</dbReference>
<organism evidence="2 3">
    <name type="scientific">Ectopseudomonas mendocina</name>
    <name type="common">Pseudomonas mendocina</name>
    <dbReference type="NCBI Taxonomy" id="300"/>
    <lineage>
        <taxon>Bacteria</taxon>
        <taxon>Pseudomonadati</taxon>
        <taxon>Pseudomonadota</taxon>
        <taxon>Gammaproteobacteria</taxon>
        <taxon>Pseudomonadales</taxon>
        <taxon>Pseudomonadaceae</taxon>
        <taxon>Ectopseudomonas</taxon>
    </lineage>
</organism>
<dbReference type="EMBL" id="SCFV01000015">
    <property type="protein sequence ID" value="TRO11706.1"/>
    <property type="molecule type" value="Genomic_DNA"/>
</dbReference>
<accession>A0ABD7RNA1</accession>
<protein>
    <submittedName>
        <fullName evidence="2">Uncharacterized protein</fullName>
    </submittedName>
</protein>
<reference evidence="2 3" key="1">
    <citation type="submission" date="2019-01" db="EMBL/GenBank/DDBJ databases">
        <title>Whole genome shotgun sequencing of Pseudomonas spp. isolated by its ability to degrade furfural.</title>
        <authorList>
            <person name="Donoso R."/>
            <person name="Farkas C."/>
            <person name="Villegas P."/>
            <person name="Gonzales-Toro F."/>
            <person name="Guajardo-Parra M."/>
            <person name="Araya-Nail M."/>
            <person name="Morgante V."/>
            <person name="Perez-Pantoja D."/>
        </authorList>
    </citation>
    <scope>NUCLEOTIDE SEQUENCE [LARGE SCALE GENOMIC DNA]</scope>
    <source>
        <strain evidence="2 3">VN231</strain>
    </source>
</reference>
<evidence type="ECO:0000256" key="1">
    <source>
        <dbReference type="SAM" id="MobiDB-lite"/>
    </source>
</evidence>
<evidence type="ECO:0000313" key="2">
    <source>
        <dbReference type="EMBL" id="TRO11706.1"/>
    </source>
</evidence>
<comment type="caution">
    <text evidence="2">The sequence shown here is derived from an EMBL/GenBank/DDBJ whole genome shotgun (WGS) entry which is preliminary data.</text>
</comment>
<feature type="compositionally biased region" description="Basic and acidic residues" evidence="1">
    <location>
        <begin position="63"/>
        <end position="82"/>
    </location>
</feature>
<dbReference type="AlphaFoldDB" id="A0ABD7RNA1"/>
<feature type="region of interest" description="Disordered" evidence="1">
    <location>
        <begin position="58"/>
        <end position="96"/>
    </location>
</feature>
<evidence type="ECO:0000313" key="3">
    <source>
        <dbReference type="Proteomes" id="UP000317327"/>
    </source>
</evidence>
<name>A0ABD7RNA1_ECTME</name>
<sequence>MNTLDTSTLTSPHAYAAAILAEPTLDGRQWLIGRCPPDWRALVEDHVKSAFPKVAAYRRHRAGREEQAREKPPAAQRRDAPPKPRHVSRSAPEVGNAAIAKLRAAVGKGAA</sequence>